<sequence length="596" mass="67802">MTIQEEILIAISKAFETEFDHPVAANGLALQPTRKEFEGNYTFILFPYLKYTKMKPEATGEKIGNYLQEHCSLVSKYNVVKGFLNISVNEASWMEVFQQIYQKENLGQLPSKNQKVMVEFSSPNTNKPLHLGHLRNNFLGFAVSQILEANGYEVIKANLINDRGIHICKSMVAYQAYGKGETPESGGLKGDHLAGKYYVLFDKAYKEEIKELMSQGMSEEQAKKEAPLMQAAQEMLRNWEANDPATVELWKTMNGWVYEGFDATYKKMGVSFDKLYYESDTYLLGKNIVEEGLEKGVFFKKDNNSVWADLREEGLDEKLVLRGDGTSVYITQDMGTADLKYKDYKINKSVYVVGNEQDYHFDVLFKIMKKLGRPYGDGLYHLSYGMVDLPTGKMKSREGTVVDADDLIQEMVDTAATHTQELGKIEGFSEEEAKELYEILGLGALKYFLLKVDPKKRMLFNPQESIEFQGNTGPFIQYSHARISAILRKADQIEVDYSLNGFADLGNLETTEKELIILLNDFEKKLAQAGEEYSPAVLAQYLFDLAKEYNRFYAELPIFSESNEKVRSFRVALSAQVAKTIRIGMRLLGINVPERM</sequence>
<evidence type="ECO:0000256" key="5">
    <source>
        <dbReference type="ARBA" id="ARBA00022840"/>
    </source>
</evidence>
<feature type="domain" description="Arginyl tRNA synthetase N-terminal" evidence="12">
    <location>
        <begin position="1"/>
        <end position="88"/>
    </location>
</feature>
<dbReference type="InterPro" id="IPR008909">
    <property type="entry name" value="DALR_anticod-bd"/>
</dbReference>
<dbReference type="Gene3D" id="3.40.50.620">
    <property type="entry name" value="HUPs"/>
    <property type="match status" value="1"/>
</dbReference>
<evidence type="ECO:0000256" key="1">
    <source>
        <dbReference type="ARBA" id="ARBA00005594"/>
    </source>
</evidence>
<comment type="subunit">
    <text evidence="9">Monomer.</text>
</comment>
<comment type="caution">
    <text evidence="13">The sequence shown here is derived from an EMBL/GenBank/DDBJ whole genome shotgun (WGS) entry which is preliminary data.</text>
</comment>
<dbReference type="Pfam" id="PF05746">
    <property type="entry name" value="DALR_1"/>
    <property type="match status" value="1"/>
</dbReference>
<evidence type="ECO:0000256" key="2">
    <source>
        <dbReference type="ARBA" id="ARBA00022490"/>
    </source>
</evidence>
<dbReference type="SUPFAM" id="SSF47323">
    <property type="entry name" value="Anticodon-binding domain of a subclass of class I aminoacyl-tRNA synthetases"/>
    <property type="match status" value="1"/>
</dbReference>
<dbReference type="EMBL" id="JBHMEW010000067">
    <property type="protein sequence ID" value="MFB9213278.1"/>
    <property type="molecule type" value="Genomic_DNA"/>
</dbReference>
<feature type="domain" description="DALR anticodon binding" evidence="11">
    <location>
        <begin position="476"/>
        <end position="596"/>
    </location>
</feature>
<dbReference type="InterPro" id="IPR005148">
    <property type="entry name" value="Arg-tRNA-synth_N"/>
</dbReference>
<dbReference type="Gene3D" id="1.10.730.10">
    <property type="entry name" value="Isoleucyl-tRNA Synthetase, Domain 1"/>
    <property type="match status" value="1"/>
</dbReference>
<keyword evidence="3 9" id="KW-0436">Ligase</keyword>
<dbReference type="SMART" id="SM01016">
    <property type="entry name" value="Arg_tRNA_synt_N"/>
    <property type="match status" value="1"/>
</dbReference>
<dbReference type="PANTHER" id="PTHR11956:SF5">
    <property type="entry name" value="ARGININE--TRNA LIGASE, CYTOPLASMIC"/>
    <property type="match status" value="1"/>
</dbReference>
<dbReference type="Gene3D" id="3.30.1360.70">
    <property type="entry name" value="Arginyl tRNA synthetase N-terminal domain"/>
    <property type="match status" value="1"/>
</dbReference>
<evidence type="ECO:0000256" key="6">
    <source>
        <dbReference type="ARBA" id="ARBA00022917"/>
    </source>
</evidence>
<keyword evidence="6 9" id="KW-0648">Protein biosynthesis</keyword>
<dbReference type="InterPro" id="IPR036695">
    <property type="entry name" value="Arg-tRNA-synth_N_sf"/>
</dbReference>
<comment type="subcellular location">
    <subcellularLocation>
        <location evidence="9">Cytoplasm</location>
    </subcellularLocation>
</comment>
<keyword evidence="7 9" id="KW-0030">Aminoacyl-tRNA synthetase</keyword>
<evidence type="ECO:0000313" key="13">
    <source>
        <dbReference type="EMBL" id="MFB9213278.1"/>
    </source>
</evidence>
<gene>
    <name evidence="9 13" type="primary">argS</name>
    <name evidence="13" type="ORF">ACFFUR_15790</name>
</gene>
<keyword evidence="4 9" id="KW-0547">Nucleotide-binding</keyword>
<evidence type="ECO:0000256" key="10">
    <source>
        <dbReference type="RuleBase" id="RU363038"/>
    </source>
</evidence>
<accession>A0ABV5J8W0</accession>
<dbReference type="PROSITE" id="PS00178">
    <property type="entry name" value="AA_TRNA_LIGASE_I"/>
    <property type="match status" value="1"/>
</dbReference>
<dbReference type="SMART" id="SM00836">
    <property type="entry name" value="DALR_1"/>
    <property type="match status" value="1"/>
</dbReference>
<protein>
    <recommendedName>
        <fullName evidence="9">Arginine--tRNA ligase</fullName>
        <ecNumber evidence="9">6.1.1.19</ecNumber>
    </recommendedName>
    <alternativeName>
        <fullName evidence="9">Arginyl-tRNA synthetase</fullName>
        <shortName evidence="9">ArgRS</shortName>
    </alternativeName>
</protein>
<dbReference type="InterPro" id="IPR009080">
    <property type="entry name" value="tRNAsynth_Ia_anticodon-bd"/>
</dbReference>
<evidence type="ECO:0000313" key="14">
    <source>
        <dbReference type="Proteomes" id="UP001589654"/>
    </source>
</evidence>
<evidence type="ECO:0000256" key="9">
    <source>
        <dbReference type="HAMAP-Rule" id="MF_00123"/>
    </source>
</evidence>
<keyword evidence="14" id="KW-1185">Reference proteome</keyword>
<dbReference type="PANTHER" id="PTHR11956">
    <property type="entry name" value="ARGINYL-TRNA SYNTHETASE"/>
    <property type="match status" value="1"/>
</dbReference>
<keyword evidence="2 9" id="KW-0963">Cytoplasm</keyword>
<keyword evidence="5 9" id="KW-0067">ATP-binding</keyword>
<evidence type="ECO:0000259" key="11">
    <source>
        <dbReference type="SMART" id="SM00836"/>
    </source>
</evidence>
<dbReference type="SUPFAM" id="SSF52374">
    <property type="entry name" value="Nucleotidylyl transferase"/>
    <property type="match status" value="1"/>
</dbReference>
<organism evidence="13 14">
    <name type="scientific">Echinicola jeungdonensis</name>
    <dbReference type="NCBI Taxonomy" id="709343"/>
    <lineage>
        <taxon>Bacteria</taxon>
        <taxon>Pseudomonadati</taxon>
        <taxon>Bacteroidota</taxon>
        <taxon>Cytophagia</taxon>
        <taxon>Cytophagales</taxon>
        <taxon>Cyclobacteriaceae</taxon>
        <taxon>Echinicola</taxon>
    </lineage>
</organism>
<dbReference type="PRINTS" id="PR01038">
    <property type="entry name" value="TRNASYNTHARG"/>
</dbReference>
<proteinExistence type="inferred from homology"/>
<dbReference type="Pfam" id="PF00750">
    <property type="entry name" value="tRNA-synt_1d"/>
    <property type="match status" value="1"/>
</dbReference>
<dbReference type="HAMAP" id="MF_00123">
    <property type="entry name" value="Arg_tRNA_synth"/>
    <property type="match status" value="1"/>
</dbReference>
<evidence type="ECO:0000256" key="8">
    <source>
        <dbReference type="ARBA" id="ARBA00049339"/>
    </source>
</evidence>
<dbReference type="Proteomes" id="UP001589654">
    <property type="component" value="Unassembled WGS sequence"/>
</dbReference>
<dbReference type="InterPro" id="IPR035684">
    <property type="entry name" value="ArgRS_core"/>
</dbReference>
<comment type="catalytic activity">
    <reaction evidence="8 9">
        <text>tRNA(Arg) + L-arginine + ATP = L-arginyl-tRNA(Arg) + AMP + diphosphate</text>
        <dbReference type="Rhea" id="RHEA:20301"/>
        <dbReference type="Rhea" id="RHEA-COMP:9658"/>
        <dbReference type="Rhea" id="RHEA-COMP:9673"/>
        <dbReference type="ChEBI" id="CHEBI:30616"/>
        <dbReference type="ChEBI" id="CHEBI:32682"/>
        <dbReference type="ChEBI" id="CHEBI:33019"/>
        <dbReference type="ChEBI" id="CHEBI:78442"/>
        <dbReference type="ChEBI" id="CHEBI:78513"/>
        <dbReference type="ChEBI" id="CHEBI:456215"/>
        <dbReference type="EC" id="6.1.1.19"/>
    </reaction>
</comment>
<dbReference type="InterPro" id="IPR001412">
    <property type="entry name" value="aa-tRNA-synth_I_CS"/>
</dbReference>
<dbReference type="SUPFAM" id="SSF55190">
    <property type="entry name" value="Arginyl-tRNA synthetase (ArgRS), N-terminal 'additional' domain"/>
    <property type="match status" value="1"/>
</dbReference>
<dbReference type="NCBIfam" id="TIGR00456">
    <property type="entry name" value="argS"/>
    <property type="match status" value="1"/>
</dbReference>
<name>A0ABV5J8W0_9BACT</name>
<dbReference type="RefSeq" id="WP_290248675.1">
    <property type="nucleotide sequence ID" value="NZ_JAUFQT010000001.1"/>
</dbReference>
<comment type="similarity">
    <text evidence="1 9 10">Belongs to the class-I aminoacyl-tRNA synthetase family.</text>
</comment>
<dbReference type="EC" id="6.1.1.19" evidence="9"/>
<dbReference type="InterPro" id="IPR001278">
    <property type="entry name" value="Arg-tRNA-ligase"/>
</dbReference>
<evidence type="ECO:0000256" key="7">
    <source>
        <dbReference type="ARBA" id="ARBA00023146"/>
    </source>
</evidence>
<evidence type="ECO:0000256" key="3">
    <source>
        <dbReference type="ARBA" id="ARBA00022598"/>
    </source>
</evidence>
<feature type="short sequence motif" description="'HIGH' region" evidence="9">
    <location>
        <begin position="123"/>
        <end position="133"/>
    </location>
</feature>
<dbReference type="InterPro" id="IPR014729">
    <property type="entry name" value="Rossmann-like_a/b/a_fold"/>
</dbReference>
<evidence type="ECO:0000256" key="4">
    <source>
        <dbReference type="ARBA" id="ARBA00022741"/>
    </source>
</evidence>
<evidence type="ECO:0000259" key="12">
    <source>
        <dbReference type="SMART" id="SM01016"/>
    </source>
</evidence>
<dbReference type="GO" id="GO:0004814">
    <property type="term" value="F:arginine-tRNA ligase activity"/>
    <property type="evidence" value="ECO:0007669"/>
    <property type="project" value="UniProtKB-EC"/>
</dbReference>
<reference evidence="13 14" key="1">
    <citation type="submission" date="2024-09" db="EMBL/GenBank/DDBJ databases">
        <authorList>
            <person name="Sun Q."/>
            <person name="Mori K."/>
        </authorList>
    </citation>
    <scope>NUCLEOTIDE SEQUENCE [LARGE SCALE GENOMIC DNA]</scope>
    <source>
        <strain evidence="13 14">CECT 7682</strain>
    </source>
</reference>